<dbReference type="Proteomes" id="UP001556170">
    <property type="component" value="Unassembled WGS sequence"/>
</dbReference>
<accession>A0ABV3QKT4</accession>
<evidence type="ECO:0000313" key="3">
    <source>
        <dbReference type="Proteomes" id="UP001556170"/>
    </source>
</evidence>
<feature type="transmembrane region" description="Helical" evidence="1">
    <location>
        <begin position="54"/>
        <end position="71"/>
    </location>
</feature>
<proteinExistence type="predicted"/>
<evidence type="ECO:0000313" key="2">
    <source>
        <dbReference type="EMBL" id="MEW9623207.1"/>
    </source>
</evidence>
<evidence type="ECO:0000256" key="1">
    <source>
        <dbReference type="SAM" id="Phobius"/>
    </source>
</evidence>
<keyword evidence="1" id="KW-0812">Transmembrane</keyword>
<sequence length="230" mass="24607">MNPVTATWNTYKANTQSLDSVDRWNLILSRLFFGTLFASLLITAFISVSAGETGYVLMVGALLFTGLPYIVRRGYQKGLRQRGKQFASGFALGSDSALKKEYRNAAIGGAILLVACWLPCALVEGLNGFSLACVAGFSAFTAAWFLIRGFNVGWSRVQPITGSEPLYVSKPGLINAPVFWLVFYAVFSLISLVSIVGSPERAAAADAMSRAANAQANAALFQGIDTPADQ</sequence>
<gene>
    <name evidence="2" type="ORF">ABQJ56_03070</name>
</gene>
<dbReference type="EMBL" id="JBFOHL010000002">
    <property type="protein sequence ID" value="MEW9623207.1"/>
    <property type="molecule type" value="Genomic_DNA"/>
</dbReference>
<feature type="transmembrane region" description="Helical" evidence="1">
    <location>
        <begin position="178"/>
        <end position="198"/>
    </location>
</feature>
<protein>
    <submittedName>
        <fullName evidence="2">Uncharacterized protein</fullName>
    </submittedName>
</protein>
<feature type="transmembrane region" description="Helical" evidence="1">
    <location>
        <begin position="27"/>
        <end position="48"/>
    </location>
</feature>
<feature type="transmembrane region" description="Helical" evidence="1">
    <location>
        <begin position="129"/>
        <end position="147"/>
    </location>
</feature>
<keyword evidence="1" id="KW-0472">Membrane</keyword>
<organism evidence="2 3">
    <name type="scientific">Rhodanobacter geophilus</name>
    <dbReference type="NCBI Taxonomy" id="3162488"/>
    <lineage>
        <taxon>Bacteria</taxon>
        <taxon>Pseudomonadati</taxon>
        <taxon>Pseudomonadota</taxon>
        <taxon>Gammaproteobacteria</taxon>
        <taxon>Lysobacterales</taxon>
        <taxon>Rhodanobacteraceae</taxon>
        <taxon>Rhodanobacter</taxon>
    </lineage>
</organism>
<dbReference type="RefSeq" id="WP_367843517.1">
    <property type="nucleotide sequence ID" value="NZ_JBFOHL010000002.1"/>
</dbReference>
<keyword evidence="3" id="KW-1185">Reference proteome</keyword>
<name>A0ABV3QKT4_9GAMM</name>
<comment type="caution">
    <text evidence="2">The sequence shown here is derived from an EMBL/GenBank/DDBJ whole genome shotgun (WGS) entry which is preliminary data.</text>
</comment>
<keyword evidence="1" id="KW-1133">Transmembrane helix</keyword>
<reference evidence="2 3" key="1">
    <citation type="submission" date="2024-06" db="EMBL/GenBank/DDBJ databases">
        <authorList>
            <person name="Woo H."/>
        </authorList>
    </citation>
    <scope>NUCLEOTIDE SEQUENCE [LARGE SCALE GENOMIC DNA]</scope>
    <source>
        <strain evidence="2 3">S2-g</strain>
    </source>
</reference>